<keyword evidence="1" id="KW-0812">Transmembrane</keyword>
<keyword evidence="1" id="KW-1133">Transmembrane helix</keyword>
<organism evidence="2 3">
    <name type="scientific">Turnera subulata</name>
    <dbReference type="NCBI Taxonomy" id="218843"/>
    <lineage>
        <taxon>Eukaryota</taxon>
        <taxon>Viridiplantae</taxon>
        <taxon>Streptophyta</taxon>
        <taxon>Embryophyta</taxon>
        <taxon>Tracheophyta</taxon>
        <taxon>Spermatophyta</taxon>
        <taxon>Magnoliopsida</taxon>
        <taxon>eudicotyledons</taxon>
        <taxon>Gunneridae</taxon>
        <taxon>Pentapetalae</taxon>
        <taxon>rosids</taxon>
        <taxon>fabids</taxon>
        <taxon>Malpighiales</taxon>
        <taxon>Passifloraceae</taxon>
        <taxon>Turnera</taxon>
    </lineage>
</organism>
<protein>
    <submittedName>
        <fullName evidence="2">Uncharacterized protein</fullName>
    </submittedName>
</protein>
<sequence>MEIVQTWRVRLSFKNATIVVTVVNIITALLLLQNFLSSSSASTRNNPRAAFSDQFTSVQLNYIKESEEMRMAMQPWELIKRV</sequence>
<accession>A0A9Q0JER8</accession>
<name>A0A9Q0JER8_9ROSI</name>
<keyword evidence="1" id="KW-0472">Membrane</keyword>
<evidence type="ECO:0000256" key="1">
    <source>
        <dbReference type="SAM" id="Phobius"/>
    </source>
</evidence>
<dbReference type="Proteomes" id="UP001141552">
    <property type="component" value="Unassembled WGS sequence"/>
</dbReference>
<reference evidence="2" key="2">
    <citation type="journal article" date="2023" name="Plants (Basel)">
        <title>Annotation of the Turnera subulata (Passifloraceae) Draft Genome Reveals the S-Locus Evolved after the Divergence of Turneroideae from Passifloroideae in a Stepwise Manner.</title>
        <authorList>
            <person name="Henning P.M."/>
            <person name="Roalson E.H."/>
            <person name="Mir W."/>
            <person name="McCubbin A.G."/>
            <person name="Shore J.S."/>
        </authorList>
    </citation>
    <scope>NUCLEOTIDE SEQUENCE</scope>
    <source>
        <strain evidence="2">F60SS</strain>
    </source>
</reference>
<proteinExistence type="predicted"/>
<keyword evidence="3" id="KW-1185">Reference proteome</keyword>
<dbReference type="EMBL" id="JAKUCV010003140">
    <property type="protein sequence ID" value="KAJ4840016.1"/>
    <property type="molecule type" value="Genomic_DNA"/>
</dbReference>
<dbReference type="PANTHER" id="PTHR33344:SF7">
    <property type="entry name" value="TRANSMEMBRANE PROTEIN"/>
    <property type="match status" value="1"/>
</dbReference>
<evidence type="ECO:0000313" key="2">
    <source>
        <dbReference type="EMBL" id="KAJ4840016.1"/>
    </source>
</evidence>
<evidence type="ECO:0000313" key="3">
    <source>
        <dbReference type="Proteomes" id="UP001141552"/>
    </source>
</evidence>
<comment type="caution">
    <text evidence="2">The sequence shown here is derived from an EMBL/GenBank/DDBJ whole genome shotgun (WGS) entry which is preliminary data.</text>
</comment>
<gene>
    <name evidence="2" type="ORF">Tsubulata_034007</name>
</gene>
<reference evidence="2" key="1">
    <citation type="submission" date="2022-02" db="EMBL/GenBank/DDBJ databases">
        <authorList>
            <person name="Henning P.M."/>
            <person name="McCubbin A.G."/>
            <person name="Shore J.S."/>
        </authorList>
    </citation>
    <scope>NUCLEOTIDE SEQUENCE</scope>
    <source>
        <strain evidence="2">F60SS</strain>
        <tissue evidence="2">Leaves</tissue>
    </source>
</reference>
<dbReference type="AlphaFoldDB" id="A0A9Q0JER8"/>
<dbReference type="PANTHER" id="PTHR33344">
    <property type="entry name" value="OS02G0761600 PROTEIN"/>
    <property type="match status" value="1"/>
</dbReference>
<feature type="transmembrane region" description="Helical" evidence="1">
    <location>
        <begin position="16"/>
        <end position="36"/>
    </location>
</feature>
<dbReference type="OrthoDB" id="994207at2759"/>